<dbReference type="SUPFAM" id="SSF52540">
    <property type="entry name" value="P-loop containing nucleoside triphosphate hydrolases"/>
    <property type="match status" value="1"/>
</dbReference>
<dbReference type="EC" id="3.6.3.-" evidence="7"/>
<dbReference type="RefSeq" id="WP_085052865.1">
    <property type="nucleotide sequence ID" value="NZ_LNQR01000079.1"/>
</dbReference>
<dbReference type="SMART" id="SM00382">
    <property type="entry name" value="AAA"/>
    <property type="match status" value="1"/>
</dbReference>
<dbReference type="Proteomes" id="UP000060487">
    <property type="component" value="Unassembled WGS sequence"/>
</dbReference>
<evidence type="ECO:0000256" key="4">
    <source>
        <dbReference type="ARBA" id="ARBA00022840"/>
    </source>
</evidence>
<comment type="similarity">
    <text evidence="1">Belongs to the ABC transporter superfamily.</text>
</comment>
<feature type="region of interest" description="Disordered" evidence="5">
    <location>
        <begin position="266"/>
        <end position="288"/>
    </location>
</feature>
<reference evidence="7 8" key="1">
    <citation type="submission" date="2015-11" db="EMBL/GenBank/DDBJ databases">
        <authorList>
            <person name="Lin W."/>
        </authorList>
    </citation>
    <scope>NUCLEOTIDE SEQUENCE [LARGE SCALE GENOMIC DNA]</scope>
    <source>
        <strain evidence="7 8">HCH-1</strain>
    </source>
</reference>
<dbReference type="PANTHER" id="PTHR43776:SF7">
    <property type="entry name" value="D,D-DIPEPTIDE TRANSPORT ATP-BINDING PROTEIN DDPF-RELATED"/>
    <property type="match status" value="1"/>
</dbReference>
<dbReference type="PROSITE" id="PS00211">
    <property type="entry name" value="ABC_TRANSPORTER_1"/>
    <property type="match status" value="1"/>
</dbReference>
<dbReference type="Pfam" id="PF08352">
    <property type="entry name" value="oligo_HPY"/>
    <property type="match status" value="1"/>
</dbReference>
<organism evidence="7 8">
    <name type="scientific">Candidatus Magnetominusculus xianensis</name>
    <dbReference type="NCBI Taxonomy" id="1748249"/>
    <lineage>
        <taxon>Bacteria</taxon>
        <taxon>Pseudomonadati</taxon>
        <taxon>Nitrospirota</taxon>
        <taxon>Nitrospiria</taxon>
        <taxon>Nitrospirales</taxon>
        <taxon>Nitrospiraceae</taxon>
        <taxon>Candidatus Magnetominusculus</taxon>
    </lineage>
</organism>
<proteinExistence type="inferred from homology"/>
<accession>A0ABR5SEQ9</accession>
<keyword evidence="7" id="KW-0378">Hydrolase</keyword>
<feature type="domain" description="ABC transporter" evidence="6">
    <location>
        <begin position="7"/>
        <end position="256"/>
    </location>
</feature>
<evidence type="ECO:0000313" key="7">
    <source>
        <dbReference type="EMBL" id="KWT83387.1"/>
    </source>
</evidence>
<dbReference type="InterPro" id="IPR017871">
    <property type="entry name" value="ABC_transporter-like_CS"/>
</dbReference>
<keyword evidence="8" id="KW-1185">Reference proteome</keyword>
<evidence type="ECO:0000259" key="6">
    <source>
        <dbReference type="PROSITE" id="PS50893"/>
    </source>
</evidence>
<dbReference type="InterPro" id="IPR003593">
    <property type="entry name" value="AAA+_ATPase"/>
</dbReference>
<dbReference type="PANTHER" id="PTHR43776">
    <property type="entry name" value="TRANSPORT ATP-BINDING PROTEIN"/>
    <property type="match status" value="1"/>
</dbReference>
<dbReference type="PROSITE" id="PS50893">
    <property type="entry name" value="ABC_TRANSPORTER_2"/>
    <property type="match status" value="1"/>
</dbReference>
<dbReference type="InterPro" id="IPR013563">
    <property type="entry name" value="Oligopep_ABC_C"/>
</dbReference>
<evidence type="ECO:0000256" key="2">
    <source>
        <dbReference type="ARBA" id="ARBA00022448"/>
    </source>
</evidence>
<evidence type="ECO:0000256" key="1">
    <source>
        <dbReference type="ARBA" id="ARBA00005417"/>
    </source>
</evidence>
<keyword evidence="3" id="KW-0547">Nucleotide-binding</keyword>
<dbReference type="GO" id="GO:0016787">
    <property type="term" value="F:hydrolase activity"/>
    <property type="evidence" value="ECO:0007669"/>
    <property type="project" value="UniProtKB-KW"/>
</dbReference>
<sequence>MNAMNLMEVRGLKKYFQMRSGFLSKPHQVRAVDGVDFTIEQNKVFAIVGESGSGKSTVARLLLRLIEPQEGDVLFKGTNVLALSGDKLKAYRRSVQIIFQDPFASLNPRMKIYGALSEPLKIHKTVPKSQFRERVRTMLERVGLDSDVMERYPHEFSGGQRQRICIARALMLGPELVVADEPLSSLDVSIQAQILNLLIRIKEDIGLSFLFISHDLSVVQYFSDKIAVMYLGKIVEMGETAELFDNPMHPYTQMLIESVPKIIGAKTTPKPQKSHQPEDTAADTPSPIEIPEGCPFHPRCPKRFSPCTTTVPELKPSNGRLISCHLTAEI</sequence>
<dbReference type="NCBIfam" id="TIGR01727">
    <property type="entry name" value="oligo_HPY"/>
    <property type="match status" value="1"/>
</dbReference>
<keyword evidence="2" id="KW-0813">Transport</keyword>
<gene>
    <name evidence="7" type="ORF">ASN18_2262</name>
</gene>
<dbReference type="Pfam" id="PF00005">
    <property type="entry name" value="ABC_tran"/>
    <property type="match status" value="1"/>
</dbReference>
<dbReference type="InterPro" id="IPR050319">
    <property type="entry name" value="ABC_transp_ATP-bind"/>
</dbReference>
<comment type="caution">
    <text evidence="7">The sequence shown here is derived from an EMBL/GenBank/DDBJ whole genome shotgun (WGS) entry which is preliminary data.</text>
</comment>
<dbReference type="InterPro" id="IPR003439">
    <property type="entry name" value="ABC_transporter-like_ATP-bd"/>
</dbReference>
<evidence type="ECO:0000313" key="8">
    <source>
        <dbReference type="Proteomes" id="UP000060487"/>
    </source>
</evidence>
<dbReference type="Gene3D" id="3.40.50.300">
    <property type="entry name" value="P-loop containing nucleotide triphosphate hydrolases"/>
    <property type="match status" value="1"/>
</dbReference>
<evidence type="ECO:0000256" key="5">
    <source>
        <dbReference type="SAM" id="MobiDB-lite"/>
    </source>
</evidence>
<keyword evidence="4" id="KW-0067">ATP-binding</keyword>
<dbReference type="EMBL" id="LNQR01000079">
    <property type="protein sequence ID" value="KWT83387.1"/>
    <property type="molecule type" value="Genomic_DNA"/>
</dbReference>
<evidence type="ECO:0000256" key="3">
    <source>
        <dbReference type="ARBA" id="ARBA00022741"/>
    </source>
</evidence>
<name>A0ABR5SEQ9_9BACT</name>
<dbReference type="CDD" id="cd03257">
    <property type="entry name" value="ABC_NikE_OppD_transporters"/>
    <property type="match status" value="1"/>
</dbReference>
<dbReference type="InterPro" id="IPR027417">
    <property type="entry name" value="P-loop_NTPase"/>
</dbReference>
<protein>
    <submittedName>
        <fullName evidence="7">Peptide ABC transporter substrate-binding protein</fullName>
        <ecNumber evidence="7">3.6.3.-</ecNumber>
    </submittedName>
</protein>